<feature type="domain" description="G-protein coupled receptors family 2 profile 2" evidence="6">
    <location>
        <begin position="436"/>
        <end position="700"/>
    </location>
</feature>
<feature type="transmembrane region" description="Helical" evidence="5">
    <location>
        <begin position="532"/>
        <end position="554"/>
    </location>
</feature>
<proteinExistence type="predicted"/>
<dbReference type="PANTHER" id="PTHR47767">
    <property type="entry name" value="ADHESION G PROTEIN-COUPLED RECEPTOR G7"/>
    <property type="match status" value="1"/>
</dbReference>
<sequence>MQYMYRCVYNTVKIVICAIIAALISLLTWYLIFAFYHAPTPPPPPPPCIVDCQNGVCEIDRCHCPDNYTGVLCEVENFCRGFTDCTDQGCLTFGIILVGQYGYSEERCNATDVNANSPRATVQCRIANGTPKPGPIIPQNCNENLETLANKTDIAVDNAKEIAATTQILTSEPENLNSDDISNAIRIVNRILTVSTNASDEQEVVVSAVTTVSQILNAEPEQFSNEVVEKEAESLTMQMEAFSVNNNISSLSVVQPSVAVETRQLSTLNISGISFMSLRGFTDQLAPSRIIVDNSTSEFVLNETAEVQIFVKPVGELHGNGTVGFVLYQNDNLFPSKHEKTSGFRKKIISATISGATANVEFSFNQQRDPSYTLVQFACVSWDYEWSEWNTTGCEKNLTAFEDSSDSFTPLQCICHHTTNFAVLMKFKENINFASLNIVSVVGCALSVTGLTITVVFLLYTRSRKPVSWLLISSCSSLLIFYIVFIVAMEISEYTVVTENSEYNKSENLLFWSDLEKVYDGLCTGLAALQHYFLLVTFALMGLLGVELYFRIITASHYLPPRFMKIALITGWGVPAVIVSLTIAGTYPNQNTYNRREFCWLLAEDEENKFDFSKPMLWSFLLPVGMILIANICIVIGVVYTIWKKKEIESTRRLSFLKKTLITFSVVSLLGITWIIGYLMLIETDDNTYLVFSFIFCICCSSQVMTFKSKVSTRGPCCLSI</sequence>
<evidence type="ECO:0000256" key="1">
    <source>
        <dbReference type="ARBA" id="ARBA00004141"/>
    </source>
</evidence>
<dbReference type="PROSITE" id="PS50261">
    <property type="entry name" value="G_PROTEIN_RECEP_F2_4"/>
    <property type="match status" value="1"/>
</dbReference>
<feature type="transmembrane region" description="Helical" evidence="5">
    <location>
        <begin position="661"/>
        <end position="682"/>
    </location>
</feature>
<dbReference type="InterPro" id="IPR046338">
    <property type="entry name" value="GAIN_dom_sf"/>
</dbReference>
<dbReference type="Pfam" id="PF22257">
    <property type="entry name" value="GPR128_N"/>
    <property type="match status" value="1"/>
</dbReference>
<dbReference type="SUPFAM" id="SSF81321">
    <property type="entry name" value="Family A G protein-coupled receptor-like"/>
    <property type="match status" value="1"/>
</dbReference>
<name>A0AAV7D3H7_ENGPU</name>
<dbReference type="InterPro" id="IPR053986">
    <property type="entry name" value="GPR128_GAIN_subdom_B"/>
</dbReference>
<comment type="subcellular location">
    <subcellularLocation>
        <location evidence="1">Membrane</location>
        <topology evidence="1">Multi-pass membrane protein</topology>
    </subcellularLocation>
</comment>
<dbReference type="InterPro" id="IPR053984">
    <property type="entry name" value="GPR128_N"/>
</dbReference>
<feature type="transmembrane region" description="Helical" evidence="5">
    <location>
        <begin position="566"/>
        <end position="587"/>
    </location>
</feature>
<evidence type="ECO:0000256" key="2">
    <source>
        <dbReference type="ARBA" id="ARBA00022692"/>
    </source>
</evidence>
<dbReference type="InterPro" id="IPR053985">
    <property type="entry name" value="GPR128_GAIN_subdom_A"/>
</dbReference>
<dbReference type="PRINTS" id="PR00249">
    <property type="entry name" value="GPCRSECRETIN"/>
</dbReference>
<dbReference type="InterPro" id="IPR000832">
    <property type="entry name" value="GPCR_2_secretin-like"/>
</dbReference>
<evidence type="ECO:0000259" key="6">
    <source>
        <dbReference type="PROSITE" id="PS50261"/>
    </source>
</evidence>
<evidence type="ECO:0000256" key="4">
    <source>
        <dbReference type="ARBA" id="ARBA00023136"/>
    </source>
</evidence>
<keyword evidence="4 5" id="KW-0472">Membrane</keyword>
<comment type="caution">
    <text evidence="7">The sequence shown here is derived from an EMBL/GenBank/DDBJ whole genome shotgun (WGS) entry which is preliminary data.</text>
</comment>
<feature type="transmembrane region" description="Helical" evidence="5">
    <location>
        <begin position="12"/>
        <end position="36"/>
    </location>
</feature>
<keyword evidence="3 5" id="KW-1133">Transmembrane helix</keyword>
<dbReference type="PANTHER" id="PTHR47767:SF1">
    <property type="entry name" value="ADHESION G PROTEIN-COUPLED RECEPTOR G7"/>
    <property type="match status" value="1"/>
</dbReference>
<feature type="transmembrane region" description="Helical" evidence="5">
    <location>
        <begin position="688"/>
        <end position="707"/>
    </location>
</feature>
<keyword evidence="8" id="KW-1185">Reference proteome</keyword>
<dbReference type="GO" id="GO:0016020">
    <property type="term" value="C:membrane"/>
    <property type="evidence" value="ECO:0007669"/>
    <property type="project" value="UniProtKB-SubCell"/>
</dbReference>
<accession>A0AAV7D3H7</accession>
<reference evidence="7" key="1">
    <citation type="thesis" date="2020" institute="ProQuest LLC" country="789 East Eisenhower Parkway, Ann Arbor, MI, USA">
        <title>Comparative Genomics and Chromosome Evolution.</title>
        <authorList>
            <person name="Mudd A.B."/>
        </authorList>
    </citation>
    <scope>NUCLEOTIDE SEQUENCE</scope>
    <source>
        <strain evidence="7">237g6f4</strain>
        <tissue evidence="7">Blood</tissue>
    </source>
</reference>
<gene>
    <name evidence="7" type="ORF">GDO81_006853</name>
</gene>
<feature type="transmembrane region" description="Helical" evidence="5">
    <location>
        <begin position="467"/>
        <end position="489"/>
    </location>
</feature>
<dbReference type="Gene3D" id="1.20.1070.10">
    <property type="entry name" value="Rhodopsin 7-helix transmembrane proteins"/>
    <property type="match status" value="1"/>
</dbReference>
<evidence type="ECO:0000313" key="7">
    <source>
        <dbReference type="EMBL" id="KAG8590702.1"/>
    </source>
</evidence>
<dbReference type="Pfam" id="PF22261">
    <property type="entry name" value="GPR128_GAIN_subdom_B"/>
    <property type="match status" value="1"/>
</dbReference>
<dbReference type="InterPro" id="IPR000203">
    <property type="entry name" value="GPS"/>
</dbReference>
<dbReference type="SMART" id="SM00303">
    <property type="entry name" value="GPS"/>
    <property type="match status" value="1"/>
</dbReference>
<protein>
    <recommendedName>
        <fullName evidence="6">G-protein coupled receptors family 2 profile 2 domain-containing protein</fullName>
    </recommendedName>
</protein>
<dbReference type="EMBL" id="WNYA01000002">
    <property type="protein sequence ID" value="KAG8590702.1"/>
    <property type="molecule type" value="Genomic_DNA"/>
</dbReference>
<dbReference type="AlphaFoldDB" id="A0AAV7D3H7"/>
<dbReference type="Pfam" id="PF00002">
    <property type="entry name" value="7tm_2"/>
    <property type="match status" value="1"/>
</dbReference>
<keyword evidence="2 5" id="KW-0812">Transmembrane</keyword>
<dbReference type="Gene3D" id="2.60.220.50">
    <property type="match status" value="1"/>
</dbReference>
<dbReference type="Pfam" id="PF22259">
    <property type="entry name" value="GPR128_GAIN_subdomA"/>
    <property type="match status" value="1"/>
</dbReference>
<evidence type="ECO:0000313" key="8">
    <source>
        <dbReference type="Proteomes" id="UP000824782"/>
    </source>
</evidence>
<evidence type="ECO:0000256" key="5">
    <source>
        <dbReference type="SAM" id="Phobius"/>
    </source>
</evidence>
<dbReference type="Pfam" id="PF01825">
    <property type="entry name" value="GPS"/>
    <property type="match status" value="1"/>
</dbReference>
<feature type="transmembrane region" description="Helical" evidence="5">
    <location>
        <begin position="617"/>
        <end position="640"/>
    </location>
</feature>
<dbReference type="GO" id="GO:0004930">
    <property type="term" value="F:G protein-coupled receptor activity"/>
    <property type="evidence" value="ECO:0007669"/>
    <property type="project" value="InterPro"/>
</dbReference>
<dbReference type="InterPro" id="IPR053066">
    <property type="entry name" value="ADGR_G7"/>
</dbReference>
<organism evidence="7 8">
    <name type="scientific">Engystomops pustulosus</name>
    <name type="common">Tungara frog</name>
    <name type="synonym">Physalaemus pustulosus</name>
    <dbReference type="NCBI Taxonomy" id="76066"/>
    <lineage>
        <taxon>Eukaryota</taxon>
        <taxon>Metazoa</taxon>
        <taxon>Chordata</taxon>
        <taxon>Craniata</taxon>
        <taxon>Vertebrata</taxon>
        <taxon>Euteleostomi</taxon>
        <taxon>Amphibia</taxon>
        <taxon>Batrachia</taxon>
        <taxon>Anura</taxon>
        <taxon>Neobatrachia</taxon>
        <taxon>Hyloidea</taxon>
        <taxon>Leptodactylidae</taxon>
        <taxon>Leiuperinae</taxon>
        <taxon>Engystomops</taxon>
    </lineage>
</organism>
<dbReference type="GO" id="GO:0007166">
    <property type="term" value="P:cell surface receptor signaling pathway"/>
    <property type="evidence" value="ECO:0007669"/>
    <property type="project" value="InterPro"/>
</dbReference>
<feature type="transmembrane region" description="Helical" evidence="5">
    <location>
        <begin position="438"/>
        <end position="460"/>
    </location>
</feature>
<dbReference type="InterPro" id="IPR017981">
    <property type="entry name" value="GPCR_2-like_7TM"/>
</dbReference>
<evidence type="ECO:0000256" key="3">
    <source>
        <dbReference type="ARBA" id="ARBA00022989"/>
    </source>
</evidence>
<dbReference type="Proteomes" id="UP000824782">
    <property type="component" value="Unassembled WGS sequence"/>
</dbReference>